<comment type="function">
    <text evidence="2">Catalyzes the reduction of dTDP-6-deoxy-L-lyxo-4-hexulose to yield dTDP-L-rhamnose.</text>
</comment>
<dbReference type="PANTHER" id="PTHR10491">
    <property type="entry name" value="DTDP-4-DEHYDRORHAMNOSE REDUCTASE"/>
    <property type="match status" value="1"/>
</dbReference>
<comment type="similarity">
    <text evidence="1 2">Belongs to the dTDP-4-dehydrorhamnose reductase family.</text>
</comment>
<feature type="domain" description="RmlD-like substrate binding" evidence="3">
    <location>
        <begin position="3"/>
        <end position="290"/>
    </location>
</feature>
<dbReference type="OrthoDB" id="9803892at2"/>
<accession>A0A3D9V0W6</accession>
<evidence type="ECO:0000313" key="5">
    <source>
        <dbReference type="Proteomes" id="UP000256253"/>
    </source>
</evidence>
<gene>
    <name evidence="4" type="ORF">DFJ65_2938</name>
</gene>
<dbReference type="EMBL" id="QTUA01000001">
    <property type="protein sequence ID" value="REF31854.1"/>
    <property type="molecule type" value="Genomic_DNA"/>
</dbReference>
<dbReference type="UniPathway" id="UPA00124"/>
<evidence type="ECO:0000313" key="4">
    <source>
        <dbReference type="EMBL" id="REF31854.1"/>
    </source>
</evidence>
<dbReference type="Proteomes" id="UP000256253">
    <property type="component" value="Unassembled WGS sequence"/>
</dbReference>
<dbReference type="RefSeq" id="WP_115923640.1">
    <property type="nucleotide sequence ID" value="NZ_QTUA01000001.1"/>
</dbReference>
<keyword evidence="2" id="KW-0521">NADP</keyword>
<evidence type="ECO:0000256" key="2">
    <source>
        <dbReference type="RuleBase" id="RU364082"/>
    </source>
</evidence>
<dbReference type="GO" id="GO:0008831">
    <property type="term" value="F:dTDP-4-dehydrorhamnose reductase activity"/>
    <property type="evidence" value="ECO:0007669"/>
    <property type="project" value="UniProtKB-EC"/>
</dbReference>
<keyword evidence="5" id="KW-1185">Reference proteome</keyword>
<comment type="pathway">
    <text evidence="2">Carbohydrate biosynthesis; dTDP-L-rhamnose biosynthesis.</text>
</comment>
<protein>
    <recommendedName>
        <fullName evidence="2">dTDP-4-dehydrorhamnose reductase</fullName>
        <ecNumber evidence="2">1.1.1.133</ecNumber>
    </recommendedName>
</protein>
<dbReference type="GO" id="GO:0019305">
    <property type="term" value="P:dTDP-rhamnose biosynthetic process"/>
    <property type="evidence" value="ECO:0007669"/>
    <property type="project" value="UniProtKB-UniPathway"/>
</dbReference>
<name>A0A3D9V0W6_9MICO</name>
<proteinExistence type="inferred from homology"/>
<dbReference type="Gene3D" id="3.90.25.10">
    <property type="entry name" value="UDP-galactose 4-epimerase, domain 1"/>
    <property type="match status" value="1"/>
</dbReference>
<dbReference type="InterPro" id="IPR005913">
    <property type="entry name" value="dTDP_dehydrorham_reduct"/>
</dbReference>
<dbReference type="CDD" id="cd05254">
    <property type="entry name" value="dTDP_HR_like_SDR_e"/>
    <property type="match status" value="1"/>
</dbReference>
<dbReference type="EC" id="1.1.1.133" evidence="2"/>
<comment type="caution">
    <text evidence="4">The sequence shown here is derived from an EMBL/GenBank/DDBJ whole genome shotgun (WGS) entry which is preliminary data.</text>
</comment>
<reference evidence="4 5" key="1">
    <citation type="submission" date="2018-08" db="EMBL/GenBank/DDBJ databases">
        <title>Sequencing the genomes of 1000 actinobacteria strains.</title>
        <authorList>
            <person name="Klenk H.-P."/>
        </authorList>
    </citation>
    <scope>NUCLEOTIDE SEQUENCE [LARGE SCALE GENOMIC DNA]</scope>
    <source>
        <strain evidence="4 5">DSM 22967</strain>
    </source>
</reference>
<evidence type="ECO:0000256" key="1">
    <source>
        <dbReference type="ARBA" id="ARBA00010944"/>
    </source>
</evidence>
<sequence length="315" mass="32690">MWVLLGGTGMLGQDLQRVLTTAGREFVALGSADCDIRDLDAVRAAVSVTGSAAGESRSLGSSGVRVVVNCAAWTAVDAAEAHEAEAFAINAVGARNAAVVAREVGARFVHVSTDYVFDGAAQGAYGEDHPQAPRSAYGRTKVAGEWAVRAADPDAYVVRTAWLYGAGGGNFVKTMLRLAGERNTLTVVADQEGQPTWTHDLAELIVRLVDSGAPGGYYHGTSSGATSWHGFAQEIFRLSGLDPARVNPISTEQFPTPAQRPANSVLGHDAFASVGIDPIADWADRLATALPAVSDVLSAASPATAPSTNDSQNQG</sequence>
<evidence type="ECO:0000259" key="3">
    <source>
        <dbReference type="Pfam" id="PF04321"/>
    </source>
</evidence>
<dbReference type="InterPro" id="IPR029903">
    <property type="entry name" value="RmlD-like-bd"/>
</dbReference>
<dbReference type="SUPFAM" id="SSF51735">
    <property type="entry name" value="NAD(P)-binding Rossmann-fold domains"/>
    <property type="match status" value="1"/>
</dbReference>
<keyword evidence="2" id="KW-0560">Oxidoreductase</keyword>
<dbReference type="Pfam" id="PF04321">
    <property type="entry name" value="RmlD_sub_bind"/>
    <property type="match status" value="1"/>
</dbReference>
<dbReference type="Gene3D" id="3.40.50.720">
    <property type="entry name" value="NAD(P)-binding Rossmann-like Domain"/>
    <property type="match status" value="1"/>
</dbReference>
<dbReference type="GO" id="GO:0005829">
    <property type="term" value="C:cytosol"/>
    <property type="evidence" value="ECO:0007669"/>
    <property type="project" value="TreeGrafter"/>
</dbReference>
<dbReference type="PANTHER" id="PTHR10491:SF4">
    <property type="entry name" value="METHIONINE ADENOSYLTRANSFERASE 2 SUBUNIT BETA"/>
    <property type="match status" value="1"/>
</dbReference>
<organism evidence="4 5">
    <name type="scientific">Calidifontibacter indicus</name>
    <dbReference type="NCBI Taxonomy" id="419650"/>
    <lineage>
        <taxon>Bacteria</taxon>
        <taxon>Bacillati</taxon>
        <taxon>Actinomycetota</taxon>
        <taxon>Actinomycetes</taxon>
        <taxon>Micrococcales</taxon>
        <taxon>Dermacoccaceae</taxon>
        <taxon>Calidifontibacter</taxon>
    </lineage>
</organism>
<dbReference type="InterPro" id="IPR036291">
    <property type="entry name" value="NAD(P)-bd_dom_sf"/>
</dbReference>
<dbReference type="NCBIfam" id="TIGR01214">
    <property type="entry name" value="rmlD"/>
    <property type="match status" value="1"/>
</dbReference>
<dbReference type="AlphaFoldDB" id="A0A3D9V0W6"/>